<feature type="signal peptide" evidence="2">
    <location>
        <begin position="1"/>
        <end position="26"/>
    </location>
</feature>
<reference evidence="3" key="1">
    <citation type="submission" date="2021-01" db="UniProtKB">
        <authorList>
            <consortium name="EnsemblPlants"/>
        </authorList>
    </citation>
    <scope>IDENTIFICATION</scope>
</reference>
<dbReference type="GO" id="GO:0016788">
    <property type="term" value="F:hydrolase activity, acting on ester bonds"/>
    <property type="evidence" value="ECO:0007669"/>
    <property type="project" value="InterPro"/>
</dbReference>
<evidence type="ECO:0000256" key="1">
    <source>
        <dbReference type="ARBA" id="ARBA00008668"/>
    </source>
</evidence>
<organism evidence="3 4">
    <name type="scientific">Kalanchoe fedtschenkoi</name>
    <name type="common">Lavender scallops</name>
    <name type="synonym">South American air plant</name>
    <dbReference type="NCBI Taxonomy" id="63787"/>
    <lineage>
        <taxon>Eukaryota</taxon>
        <taxon>Viridiplantae</taxon>
        <taxon>Streptophyta</taxon>
        <taxon>Embryophyta</taxon>
        <taxon>Tracheophyta</taxon>
        <taxon>Spermatophyta</taxon>
        <taxon>Magnoliopsida</taxon>
        <taxon>eudicotyledons</taxon>
        <taxon>Gunneridae</taxon>
        <taxon>Pentapetalae</taxon>
        <taxon>Saxifragales</taxon>
        <taxon>Crassulaceae</taxon>
        <taxon>Kalanchoe</taxon>
    </lineage>
</organism>
<dbReference type="Proteomes" id="UP000594263">
    <property type="component" value="Unplaced"/>
</dbReference>
<dbReference type="FunFam" id="3.40.50.1110:FF:000003">
    <property type="entry name" value="GDSL esterase/lipase APG"/>
    <property type="match status" value="1"/>
</dbReference>
<keyword evidence="2" id="KW-0732">Signal</keyword>
<feature type="chain" id="PRO_5029752626" description="GDSL esterase/lipase" evidence="2">
    <location>
        <begin position="27"/>
        <end position="354"/>
    </location>
</feature>
<dbReference type="Pfam" id="PF00657">
    <property type="entry name" value="Lipase_GDSL"/>
    <property type="match status" value="1"/>
</dbReference>
<dbReference type="InterPro" id="IPR001087">
    <property type="entry name" value="GDSL"/>
</dbReference>
<dbReference type="SUPFAM" id="SSF52266">
    <property type="entry name" value="SGNH hydrolase"/>
    <property type="match status" value="1"/>
</dbReference>
<evidence type="ECO:0008006" key="5">
    <source>
        <dbReference type="Google" id="ProtNLM"/>
    </source>
</evidence>
<evidence type="ECO:0000256" key="2">
    <source>
        <dbReference type="SAM" id="SignalP"/>
    </source>
</evidence>
<dbReference type="CDD" id="cd01837">
    <property type="entry name" value="SGNH_plant_lipase_like"/>
    <property type="match status" value="1"/>
</dbReference>
<dbReference type="Gene3D" id="3.40.50.1110">
    <property type="entry name" value="SGNH hydrolase"/>
    <property type="match status" value="1"/>
</dbReference>
<protein>
    <recommendedName>
        <fullName evidence="5">GDSL esterase/lipase</fullName>
    </recommendedName>
</protein>
<name>A0A7N0RJ90_KALFE</name>
<accession>A0A7N0RJ90</accession>
<dbReference type="InterPro" id="IPR050592">
    <property type="entry name" value="GDSL_lipolytic_enzyme"/>
</dbReference>
<evidence type="ECO:0000313" key="3">
    <source>
        <dbReference type="EnsemblPlants" id="Kaladp0011s1085.1.v1.1"/>
    </source>
</evidence>
<dbReference type="OMA" id="YNDCALR"/>
<dbReference type="Gramene" id="Kaladp0011s1085.1.v1.1">
    <property type="protein sequence ID" value="Kaladp0011s1085.1.v1.1"/>
    <property type="gene ID" value="Kaladp0011s1085.v1.1"/>
</dbReference>
<proteinExistence type="inferred from homology"/>
<keyword evidence="4" id="KW-1185">Reference proteome</keyword>
<dbReference type="InterPro" id="IPR036514">
    <property type="entry name" value="SGNH_hydro_sf"/>
</dbReference>
<sequence>MASRGSQTVSFLLFLSHMLLPQVAKCRAGISAVIVFGDSSVDAGNNNWYPTPLRSNFEPYGRDFFGGKPTGRFCNGRVGPDFISEALGLKPAVPAYLDPGYSIADFATGVNFASAGTGFDNATSDVLNVIPLWKEIENFKEYQQRLRAYLGEAKANRVLTEALYIVSLGTNDFLENYYTLPDRQSQYTVTEYGDFLLEQTQNFITEIYSLGVRKISLTSLPPMGCLPLERTVDLFQNFDCNEEYNRVAAEFNVKLKGLGIYLNQNLPGMKIYFSDLYYLFLQMIQEPATFGFEVAGLACCGTGMLEMSYLCNSHSPFTCDDASKYVFWDSFHPTEKTIKIIIDDLMPKLKAYFL</sequence>
<dbReference type="InterPro" id="IPR035669">
    <property type="entry name" value="SGNH_plant_lipase-like"/>
</dbReference>
<dbReference type="PANTHER" id="PTHR45642">
    <property type="entry name" value="GDSL ESTERASE/LIPASE EXL3"/>
    <property type="match status" value="1"/>
</dbReference>
<dbReference type="EnsemblPlants" id="Kaladp0011s1085.1.v1.1">
    <property type="protein sequence ID" value="Kaladp0011s1085.1.v1.1"/>
    <property type="gene ID" value="Kaladp0011s1085.v1.1"/>
</dbReference>
<dbReference type="AlphaFoldDB" id="A0A7N0RJ90"/>
<comment type="similarity">
    <text evidence="1">Belongs to the 'GDSL' lipolytic enzyme family.</text>
</comment>
<dbReference type="PANTHER" id="PTHR45642:SF12">
    <property type="entry name" value="OS09G0132900 PROTEIN"/>
    <property type="match status" value="1"/>
</dbReference>
<evidence type="ECO:0000313" key="4">
    <source>
        <dbReference type="Proteomes" id="UP000594263"/>
    </source>
</evidence>